<keyword evidence="4" id="KW-0067">ATP-binding</keyword>
<dbReference type="GO" id="GO:0004674">
    <property type="term" value="F:protein serine/threonine kinase activity"/>
    <property type="evidence" value="ECO:0007669"/>
    <property type="project" value="UniProtKB-KW"/>
</dbReference>
<feature type="region of interest" description="Disordered" evidence="6">
    <location>
        <begin position="849"/>
        <end position="898"/>
    </location>
</feature>
<dbReference type="InterPro" id="IPR000719">
    <property type="entry name" value="Prot_kinase_dom"/>
</dbReference>
<evidence type="ECO:0000256" key="1">
    <source>
        <dbReference type="ARBA" id="ARBA00022679"/>
    </source>
</evidence>
<evidence type="ECO:0000313" key="8">
    <source>
        <dbReference type="EMBL" id="KTD62348.1"/>
    </source>
</evidence>
<evidence type="ECO:0000256" key="6">
    <source>
        <dbReference type="SAM" id="MobiDB-lite"/>
    </source>
</evidence>
<keyword evidence="9" id="KW-1185">Reference proteome</keyword>
<keyword evidence="8" id="KW-0723">Serine/threonine-protein kinase</keyword>
<dbReference type="eggNOG" id="ENOG5030JSX">
    <property type="taxonomic scope" value="Bacteria"/>
</dbReference>
<organism evidence="8 9">
    <name type="scientific">Legionella shakespearei DSM 23087</name>
    <dbReference type="NCBI Taxonomy" id="1122169"/>
    <lineage>
        <taxon>Bacteria</taxon>
        <taxon>Pseudomonadati</taxon>
        <taxon>Pseudomonadota</taxon>
        <taxon>Gammaproteobacteria</taxon>
        <taxon>Legionellales</taxon>
        <taxon>Legionellaceae</taxon>
        <taxon>Legionella</taxon>
    </lineage>
</organism>
<sequence length="898" mass="101978">MKTFDTLTTKSKDVSFKKFITYLNEDIDSLNRLITEYNVAPDHLKNEILIEIYYYHQYITERYAGDSIAKEFHVAQLLYESMYRELKKEFKAQGLDNINNFSVSEFDRTSSLKAAHSTDLIMLDSMLNHTPDSTQYFLGELNFPYKKNIHNFVQKIAGEEDPEKMYRDLVQLKKMLRLNIAMIDLRPERADQFRNLIFAINTKLSYLEQVYPDDIIKKTVAPQSLPDVISGMSPTKATNLVLELSKGANFKIDNLAKLYGPKDKGYAEFMQFLGAHRIEFLGGNNSKNFKVIENSSGVEWVLKIENRLGVPREVETYLAENALSGTLTATYASRPTVITKNYRKINQKTGHEVNTQQTETRGLVVTEFCKGGDLESHGKRIKDNKSRLSSAYDIYSQMGEIFEKVRISGNAFPDPKNTNWLIDENEKLKIADGKSFLSAPGGVIDNQQRHYHLIRTAYMKPPEMNKDKIDVDAMHAYMLGKNLYQYVSGCNDEYLAYKHEGKDFDFSSDAFQTASGKDLIALITKLVKTKPADRLSVAAALQELRALEVKEFKDTQDKCSDVFQKLIAIDPDLQTSDYQQKFTEANSIQELIQLKKELDELLEDDKAELKSMKKSCREILDEITRLDPDSDLDGGLHKKISAVSDLHSALALTYELRKIECRTLATLINDIDDSALSERLKAKVKDLDTHQDAIAINKLMTVLKKKHAAVLTAQQELRQECFELTMAMDQYKIKADDTLMFAYRGQLEDRIFSTASINSLSQLKGELQNQLEAMDSSVAKQIKGIIARYRNESKSFFSSGKKNKAEQIETALLNVPVELRGKVFSIEPEYKDVPELVAVRVALGKSGSAKAAKASRTEVDEKKASSSFRSLKERYTEFKDSEEDKADSSVSHGKGKRN</sequence>
<name>A0A0W0YZP4_9GAMM</name>
<keyword evidence="3 8" id="KW-0418">Kinase</keyword>
<dbReference type="Gene3D" id="1.10.510.10">
    <property type="entry name" value="Transferase(Phosphotransferase) domain 1"/>
    <property type="match status" value="1"/>
</dbReference>
<dbReference type="InterPro" id="IPR050205">
    <property type="entry name" value="CDPK_Ser/Thr_kinases"/>
</dbReference>
<dbReference type="PROSITE" id="PS50011">
    <property type="entry name" value="PROTEIN_KINASE_DOM"/>
    <property type="match status" value="1"/>
</dbReference>
<reference evidence="8 9" key="1">
    <citation type="submission" date="2015-11" db="EMBL/GenBank/DDBJ databases">
        <title>Genomic analysis of 38 Legionella species identifies large and diverse effector repertoires.</title>
        <authorList>
            <person name="Burstein D."/>
            <person name="Amaro F."/>
            <person name="Zusman T."/>
            <person name="Lifshitz Z."/>
            <person name="Cohen O."/>
            <person name="Gilbert J.A."/>
            <person name="Pupko T."/>
            <person name="Shuman H.A."/>
            <person name="Segal G."/>
        </authorList>
    </citation>
    <scope>NUCLEOTIDE SEQUENCE [LARGE SCALE GENOMIC DNA]</scope>
    <source>
        <strain evidence="8 9">ATCC 49655</strain>
    </source>
</reference>
<dbReference type="AlphaFoldDB" id="A0A0W0YZP4"/>
<keyword evidence="5" id="KW-0175">Coiled coil</keyword>
<feature type="domain" description="Protein kinase" evidence="7">
    <location>
        <begin position="275"/>
        <end position="547"/>
    </location>
</feature>
<dbReference type="RefSeq" id="WP_018578005.1">
    <property type="nucleotide sequence ID" value="NZ_KB892415.1"/>
</dbReference>
<dbReference type="STRING" id="1122169.Lsha_1048"/>
<accession>A0A0W0YZP4</accession>
<gene>
    <name evidence="8" type="ORF">Lsha_1048</name>
</gene>
<feature type="compositionally biased region" description="Basic and acidic residues" evidence="6">
    <location>
        <begin position="855"/>
        <end position="879"/>
    </location>
</feature>
<dbReference type="PANTHER" id="PTHR24349">
    <property type="entry name" value="SERINE/THREONINE-PROTEIN KINASE"/>
    <property type="match status" value="1"/>
</dbReference>
<evidence type="ECO:0000259" key="7">
    <source>
        <dbReference type="PROSITE" id="PS50011"/>
    </source>
</evidence>
<feature type="coiled-coil region" evidence="5">
    <location>
        <begin position="584"/>
        <end position="622"/>
    </location>
</feature>
<protein>
    <submittedName>
        <fullName evidence="8">Serine/threonine protein kinase</fullName>
    </submittedName>
</protein>
<keyword evidence="1" id="KW-0808">Transferase</keyword>
<dbReference type="Proteomes" id="UP000054600">
    <property type="component" value="Unassembled WGS sequence"/>
</dbReference>
<evidence type="ECO:0000256" key="2">
    <source>
        <dbReference type="ARBA" id="ARBA00022741"/>
    </source>
</evidence>
<keyword evidence="2" id="KW-0547">Nucleotide-binding</keyword>
<proteinExistence type="predicted"/>
<dbReference type="OrthoDB" id="5650925at2"/>
<dbReference type="EMBL" id="LNYW01000033">
    <property type="protein sequence ID" value="KTD62348.1"/>
    <property type="molecule type" value="Genomic_DNA"/>
</dbReference>
<evidence type="ECO:0000256" key="5">
    <source>
        <dbReference type="SAM" id="Coils"/>
    </source>
</evidence>
<evidence type="ECO:0000256" key="4">
    <source>
        <dbReference type="ARBA" id="ARBA00022840"/>
    </source>
</evidence>
<evidence type="ECO:0000256" key="3">
    <source>
        <dbReference type="ARBA" id="ARBA00022777"/>
    </source>
</evidence>
<evidence type="ECO:0000313" key="9">
    <source>
        <dbReference type="Proteomes" id="UP000054600"/>
    </source>
</evidence>
<dbReference type="GO" id="GO:0005524">
    <property type="term" value="F:ATP binding"/>
    <property type="evidence" value="ECO:0007669"/>
    <property type="project" value="UniProtKB-KW"/>
</dbReference>
<dbReference type="SUPFAM" id="SSF56112">
    <property type="entry name" value="Protein kinase-like (PK-like)"/>
    <property type="match status" value="1"/>
</dbReference>
<comment type="caution">
    <text evidence="8">The sequence shown here is derived from an EMBL/GenBank/DDBJ whole genome shotgun (WGS) entry which is preliminary data.</text>
</comment>
<dbReference type="InterPro" id="IPR011009">
    <property type="entry name" value="Kinase-like_dom_sf"/>
</dbReference>
<dbReference type="PATRIC" id="fig|1122169.6.peg.1210"/>